<gene>
    <name evidence="4" type="ORF">JMJ35_001051</name>
</gene>
<keyword evidence="5" id="KW-1185">Reference proteome</keyword>
<dbReference type="InterPro" id="IPR036291">
    <property type="entry name" value="NAD(P)-bd_dom_sf"/>
</dbReference>
<proteinExistence type="inferred from homology"/>
<dbReference type="AlphaFoldDB" id="A0AA39V4X2"/>
<dbReference type="PANTHER" id="PTHR43245:SF51">
    <property type="entry name" value="SHORT CHAIN DEHYDROGENASE_REDUCTASE FAMILY 42E, MEMBER 2"/>
    <property type="match status" value="1"/>
</dbReference>
<evidence type="ECO:0000313" key="5">
    <source>
        <dbReference type="Proteomes" id="UP001166286"/>
    </source>
</evidence>
<dbReference type="InterPro" id="IPR002225">
    <property type="entry name" value="3Beta_OHSteriod_DH/Estase"/>
</dbReference>
<reference evidence="4" key="1">
    <citation type="submission" date="2023-03" db="EMBL/GenBank/DDBJ databases">
        <title>Complete genome of Cladonia borealis.</title>
        <authorList>
            <person name="Park H."/>
        </authorList>
    </citation>
    <scope>NUCLEOTIDE SEQUENCE</scope>
    <source>
        <strain evidence="4">ANT050790</strain>
    </source>
</reference>
<evidence type="ECO:0000313" key="4">
    <source>
        <dbReference type="EMBL" id="KAK0516448.1"/>
    </source>
</evidence>
<dbReference type="Proteomes" id="UP001166286">
    <property type="component" value="Unassembled WGS sequence"/>
</dbReference>
<dbReference type="SUPFAM" id="SSF51735">
    <property type="entry name" value="NAD(P)-binding Rossmann-fold domains"/>
    <property type="match status" value="1"/>
</dbReference>
<comment type="similarity">
    <text evidence="1">Belongs to the 3-beta-HSD family.</text>
</comment>
<feature type="domain" description="3-beta hydroxysteroid dehydrogenase/isomerase" evidence="3">
    <location>
        <begin position="12"/>
        <end position="281"/>
    </location>
</feature>
<dbReference type="InterPro" id="IPR050177">
    <property type="entry name" value="Lipid_A_modif_metabolic_enz"/>
</dbReference>
<dbReference type="Gene3D" id="3.40.50.720">
    <property type="entry name" value="NAD(P)-binding Rossmann-like Domain"/>
    <property type="match status" value="1"/>
</dbReference>
<protein>
    <recommendedName>
        <fullName evidence="3">3-beta hydroxysteroid dehydrogenase/isomerase domain-containing protein</fullName>
    </recommendedName>
</protein>
<dbReference type="PROSITE" id="PS51257">
    <property type="entry name" value="PROKAR_LIPOPROTEIN"/>
    <property type="match status" value="1"/>
</dbReference>
<dbReference type="PANTHER" id="PTHR43245">
    <property type="entry name" value="BIFUNCTIONAL POLYMYXIN RESISTANCE PROTEIN ARNA"/>
    <property type="match status" value="1"/>
</dbReference>
<dbReference type="GO" id="GO:0006694">
    <property type="term" value="P:steroid biosynthetic process"/>
    <property type="evidence" value="ECO:0007669"/>
    <property type="project" value="InterPro"/>
</dbReference>
<accession>A0AA39V4X2</accession>
<dbReference type="GO" id="GO:0016616">
    <property type="term" value="F:oxidoreductase activity, acting on the CH-OH group of donors, NAD or NADP as acceptor"/>
    <property type="evidence" value="ECO:0007669"/>
    <property type="project" value="InterPro"/>
</dbReference>
<evidence type="ECO:0000259" key="3">
    <source>
        <dbReference type="Pfam" id="PF01073"/>
    </source>
</evidence>
<organism evidence="4 5">
    <name type="scientific">Cladonia borealis</name>
    <dbReference type="NCBI Taxonomy" id="184061"/>
    <lineage>
        <taxon>Eukaryota</taxon>
        <taxon>Fungi</taxon>
        <taxon>Dikarya</taxon>
        <taxon>Ascomycota</taxon>
        <taxon>Pezizomycotina</taxon>
        <taxon>Lecanoromycetes</taxon>
        <taxon>OSLEUM clade</taxon>
        <taxon>Lecanoromycetidae</taxon>
        <taxon>Lecanorales</taxon>
        <taxon>Lecanorineae</taxon>
        <taxon>Cladoniaceae</taxon>
        <taxon>Cladonia</taxon>
    </lineage>
</organism>
<dbReference type="Pfam" id="PF01073">
    <property type="entry name" value="3Beta_HSD"/>
    <property type="match status" value="1"/>
</dbReference>
<keyword evidence="2" id="KW-0560">Oxidoreductase</keyword>
<dbReference type="EMBL" id="JAFEKC020000002">
    <property type="protein sequence ID" value="KAK0516448.1"/>
    <property type="molecule type" value="Genomic_DNA"/>
</dbReference>
<evidence type="ECO:0000256" key="1">
    <source>
        <dbReference type="ARBA" id="ARBA00009219"/>
    </source>
</evidence>
<evidence type="ECO:0000256" key="2">
    <source>
        <dbReference type="ARBA" id="ARBA00023002"/>
    </source>
</evidence>
<comment type="caution">
    <text evidence="4">The sequence shown here is derived from an EMBL/GenBank/DDBJ whole genome shotgun (WGS) entry which is preliminary data.</text>
</comment>
<name>A0AA39V4X2_9LECA</name>
<sequence>MTDTKQSLGSVLVVGGCGFLGHQIIRQLLESHAASKVTVVDIRTDRNQHDTVAYCNADISSKREVQSIFDQVRPRVVFHTASPPALGDDMNLYMRVNVNGTRNLIDCALSTEDTIAFVYTSSASVVHDSISDLVDADERSPVLYMPVQRSAYSHTKALAESIVLEANRKNDCLLTTSIRPSGLFGENDLTTVKPMVEAAASGKYKYQVGDGNNTFDWTYVGNAAQAHILAALALVKAGPLAKQGEGVDGEAFFVTNDEPMPFWKFARALGTAAGYPTREDIRIIPRTVGLAMATIAEWLVWITSFGRRKSSMTRHGIRYSTMTRTFRIDKAKMRLRYKPLVDMKEGIRRAGKSFANNTKRDN</sequence>